<evidence type="ECO:0000256" key="7">
    <source>
        <dbReference type="ARBA" id="ARBA00023310"/>
    </source>
</evidence>
<dbReference type="InterPro" id="IPR020781">
    <property type="entry name" value="ATPase_OSCP/d_CS"/>
</dbReference>
<keyword evidence="13" id="KW-1185">Reference proteome</keyword>
<proteinExistence type="inferred from homology"/>
<dbReference type="Gene3D" id="1.10.520.20">
    <property type="entry name" value="N-terminal domain of the delta subunit of the F1F0-ATP synthase"/>
    <property type="match status" value="1"/>
</dbReference>
<accession>A0AA35SAH1</accession>
<evidence type="ECO:0000256" key="10">
    <source>
        <dbReference type="ARBA" id="ARBA00073432"/>
    </source>
</evidence>
<reference evidence="12" key="1">
    <citation type="submission" date="2023-03" db="EMBL/GenBank/DDBJ databases">
        <authorList>
            <person name="Steffen K."/>
            <person name="Cardenas P."/>
        </authorList>
    </citation>
    <scope>NUCLEOTIDE SEQUENCE</scope>
</reference>
<evidence type="ECO:0000256" key="9">
    <source>
        <dbReference type="ARBA" id="ARBA00064647"/>
    </source>
</evidence>
<keyword evidence="4" id="KW-0375">Hydrogen ion transport</keyword>
<dbReference type="Pfam" id="PF00213">
    <property type="entry name" value="OSCP"/>
    <property type="match status" value="1"/>
</dbReference>
<dbReference type="GO" id="GO:0016020">
    <property type="term" value="C:membrane"/>
    <property type="evidence" value="ECO:0007669"/>
    <property type="project" value="UniProtKB-SubCell"/>
</dbReference>
<dbReference type="GO" id="GO:0046933">
    <property type="term" value="F:proton-transporting ATP synthase activity, rotational mechanism"/>
    <property type="evidence" value="ECO:0007669"/>
    <property type="project" value="InterPro"/>
</dbReference>
<keyword evidence="7" id="KW-0066">ATP synthesis</keyword>
<evidence type="ECO:0000256" key="2">
    <source>
        <dbReference type="ARBA" id="ARBA00007046"/>
    </source>
</evidence>
<evidence type="ECO:0000256" key="5">
    <source>
        <dbReference type="ARBA" id="ARBA00023065"/>
    </source>
</evidence>
<keyword evidence="6" id="KW-0472">Membrane</keyword>
<dbReference type="NCBIfam" id="TIGR01145">
    <property type="entry name" value="ATP_synt_delta"/>
    <property type="match status" value="1"/>
</dbReference>
<keyword evidence="3" id="KW-0813">Transport</keyword>
<dbReference type="PANTHER" id="PTHR11910">
    <property type="entry name" value="ATP SYNTHASE DELTA CHAIN"/>
    <property type="match status" value="1"/>
</dbReference>
<dbReference type="AlphaFoldDB" id="A0AA35SAH1"/>
<dbReference type="Proteomes" id="UP001174909">
    <property type="component" value="Unassembled WGS sequence"/>
</dbReference>
<evidence type="ECO:0000256" key="3">
    <source>
        <dbReference type="ARBA" id="ARBA00022448"/>
    </source>
</evidence>
<keyword evidence="5" id="KW-0406">Ion transport</keyword>
<sequence>MNAPEVVRRYAVTLLEAADETGATAAVQRDVERLLQTVRQSGELVEFLSNPLADSQAQANVLRQLFSGKVAEREGIIGAEVRSAVALSEEQCQRLQARLEHHSGRKVRLEVQVDTSLRGGAVVRVGDTVFDGSVNTYLERLQARLAG</sequence>
<comment type="caution">
    <text evidence="12">The sequence shown here is derived from an EMBL/GenBank/DDBJ whole genome shotgun (WGS) entry which is preliminary data.</text>
</comment>
<evidence type="ECO:0000256" key="11">
    <source>
        <dbReference type="ARBA" id="ARBA00078525"/>
    </source>
</evidence>
<dbReference type="EMBL" id="CASHTH010002215">
    <property type="protein sequence ID" value="CAI8026460.1"/>
    <property type="molecule type" value="Genomic_DNA"/>
</dbReference>
<comment type="subcellular location">
    <subcellularLocation>
        <location evidence="1">Membrane</location>
    </subcellularLocation>
</comment>
<gene>
    <name evidence="12" type="ORF">GBAR_LOCUS15202</name>
</gene>
<evidence type="ECO:0000256" key="6">
    <source>
        <dbReference type="ARBA" id="ARBA00023136"/>
    </source>
</evidence>
<protein>
    <recommendedName>
        <fullName evidence="10">ATP synthase peripheral stalk subunit OSCP, mitochondrial</fullName>
    </recommendedName>
    <alternativeName>
        <fullName evidence="11">ATP synthase subunit O</fullName>
    </alternativeName>
    <alternativeName>
        <fullName evidence="8">Oligomycin sensitivity conferral protein</fullName>
    </alternativeName>
</protein>
<evidence type="ECO:0000256" key="8">
    <source>
        <dbReference type="ARBA" id="ARBA00033369"/>
    </source>
</evidence>
<evidence type="ECO:0000256" key="1">
    <source>
        <dbReference type="ARBA" id="ARBA00004370"/>
    </source>
</evidence>
<name>A0AA35SAH1_GEOBA</name>
<evidence type="ECO:0000256" key="4">
    <source>
        <dbReference type="ARBA" id="ARBA00022781"/>
    </source>
</evidence>
<dbReference type="HAMAP" id="MF_01416">
    <property type="entry name" value="ATP_synth_delta_bact"/>
    <property type="match status" value="1"/>
</dbReference>
<comment type="subunit">
    <text evidence="9">Component of the ATP synthase complex composed at least of ATP5F1A/subunit alpha, ATP5F1B/subunit beta, ATP5MC1/subunit c (homooctomer), MT-ATP6/subunit a, MT-ATP8/subunit 8, ATP5ME/subunit e, ATP5MF/subunit f, ATP5MG/subunit g, ATP5MK/subunit k, ATP5MJ/subunit j, ATP5F1C/subunit gamma, ATP5F1D/subunit delta, ATP5F1E/subunit epsilon, ATP5PF/subunit F6, ATP5PB/subunit b, ATP5PD/subunit d, ATP5PO/subunit OSCP. ATP synthase complex consists of a soluble F(1) head domain (subunits alpha(3) and beta(3)) - the catalytic core - and a membrane F(0) domain - the membrane proton channel (subunits c, a, 8, e, f, g, k and j). These two domains are linked by a central stalk (subunits gamma, delta, and epsilon) rotating inside the F1 region and a stationary peripheral stalk (subunits F6, b, d, and OSCP).</text>
</comment>
<dbReference type="PROSITE" id="PS00389">
    <property type="entry name" value="ATPASE_DELTA"/>
    <property type="match status" value="1"/>
</dbReference>
<dbReference type="SUPFAM" id="SSF47928">
    <property type="entry name" value="N-terminal domain of the delta subunit of the F1F0-ATP synthase"/>
    <property type="match status" value="1"/>
</dbReference>
<comment type="similarity">
    <text evidence="2">Belongs to the ATPase delta chain family.</text>
</comment>
<dbReference type="InterPro" id="IPR000711">
    <property type="entry name" value="ATPase_OSCP/dsu"/>
</dbReference>
<organism evidence="12 13">
    <name type="scientific">Geodia barretti</name>
    <name type="common">Barrett's horny sponge</name>
    <dbReference type="NCBI Taxonomy" id="519541"/>
    <lineage>
        <taxon>Eukaryota</taxon>
        <taxon>Metazoa</taxon>
        <taxon>Porifera</taxon>
        <taxon>Demospongiae</taxon>
        <taxon>Heteroscleromorpha</taxon>
        <taxon>Tetractinellida</taxon>
        <taxon>Astrophorina</taxon>
        <taxon>Geodiidae</taxon>
        <taxon>Geodia</taxon>
    </lineage>
</organism>
<dbReference type="InterPro" id="IPR026015">
    <property type="entry name" value="ATP_synth_OSCP/delta_N_sf"/>
</dbReference>
<evidence type="ECO:0000313" key="12">
    <source>
        <dbReference type="EMBL" id="CAI8026460.1"/>
    </source>
</evidence>
<evidence type="ECO:0000313" key="13">
    <source>
        <dbReference type="Proteomes" id="UP001174909"/>
    </source>
</evidence>